<dbReference type="STRING" id="282676.B6F84_10375"/>
<name>A0A1W6K1R7_9CREN</name>
<organism evidence="2 3">
    <name type="scientific">Acidianus manzaensis</name>
    <dbReference type="NCBI Taxonomy" id="282676"/>
    <lineage>
        <taxon>Archaea</taxon>
        <taxon>Thermoproteota</taxon>
        <taxon>Thermoprotei</taxon>
        <taxon>Sulfolobales</taxon>
        <taxon>Sulfolobaceae</taxon>
        <taxon>Acidianus</taxon>
    </lineage>
</organism>
<keyword evidence="3" id="KW-1185">Reference proteome</keyword>
<keyword evidence="1" id="KW-0472">Membrane</keyword>
<gene>
    <name evidence="2" type="ORF">B6F84_10375</name>
</gene>
<keyword evidence="1" id="KW-1133">Transmembrane helix</keyword>
<sequence>MKLALILLLAIPMLAVISLASNSINIVSTPPINPPAYSYFYLEFQFSPVNGTPQPYAIFVGNSVNNLTEVAEGYTNPNGTGYARVPVINSEIEYIDVVWVNVNYTIIQIFPQVVNTTTTTSITLNNSQGFSFSLPGWVNWIVGAVIMLILMGVGYKLMGAGGLAVFGVVGVFLSAFFGLIPFYIIYIFVFIVAVLGAKILTRQLGGGGEE</sequence>
<proteinExistence type="predicted"/>
<dbReference type="EMBL" id="CP020477">
    <property type="protein sequence ID" value="ARM76384.1"/>
    <property type="molecule type" value="Genomic_DNA"/>
</dbReference>
<feature type="transmembrane region" description="Helical" evidence="1">
    <location>
        <begin position="157"/>
        <end position="177"/>
    </location>
</feature>
<evidence type="ECO:0000256" key="1">
    <source>
        <dbReference type="SAM" id="Phobius"/>
    </source>
</evidence>
<keyword evidence="1" id="KW-0812">Transmembrane</keyword>
<reference evidence="2 3" key="1">
    <citation type="submission" date="2017-03" db="EMBL/GenBank/DDBJ databases">
        <title>Sulfur activation and transportation mechanism of thermophilic Archaea Acidianus manzaensis YN-25.</title>
        <authorList>
            <person name="Ma Y."/>
            <person name="Yang Y."/>
            <person name="Xia J."/>
        </authorList>
    </citation>
    <scope>NUCLEOTIDE SEQUENCE [LARGE SCALE GENOMIC DNA]</scope>
    <source>
        <strain evidence="2 3">YN-25</strain>
    </source>
</reference>
<dbReference type="KEGG" id="aman:B6F84_10375"/>
<dbReference type="Proteomes" id="UP000193404">
    <property type="component" value="Chromosome"/>
</dbReference>
<accession>A0A1W6K1R7</accession>
<dbReference type="AlphaFoldDB" id="A0A1W6K1R7"/>
<evidence type="ECO:0000313" key="2">
    <source>
        <dbReference type="EMBL" id="ARM76384.1"/>
    </source>
</evidence>
<feature type="transmembrane region" description="Helical" evidence="1">
    <location>
        <begin position="130"/>
        <end position="150"/>
    </location>
</feature>
<protein>
    <submittedName>
        <fullName evidence="2">Uncharacterized protein</fullName>
    </submittedName>
</protein>
<evidence type="ECO:0000313" key="3">
    <source>
        <dbReference type="Proteomes" id="UP000193404"/>
    </source>
</evidence>